<dbReference type="InterPro" id="IPR006369">
    <property type="entry name" value="Protohaem_IX_farnesylTrfase"/>
</dbReference>
<comment type="pathway">
    <text evidence="8">Porphyrin-containing compound metabolism; heme O biosynthesis; heme O from protoheme: step 1/1.</text>
</comment>
<dbReference type="HAMAP" id="MF_00154">
    <property type="entry name" value="CyoE_CtaB"/>
    <property type="match status" value="1"/>
</dbReference>
<keyword evidence="3 8" id="KW-0812">Transmembrane</keyword>
<accession>A0A2D6YGC2</accession>
<proteinExistence type="inferred from homology"/>
<evidence type="ECO:0000313" key="9">
    <source>
        <dbReference type="EMBL" id="MAH62224.1"/>
    </source>
</evidence>
<dbReference type="GO" id="GO:0008495">
    <property type="term" value="F:protoheme IX farnesyltransferase activity"/>
    <property type="evidence" value="ECO:0007669"/>
    <property type="project" value="UniProtKB-UniRule"/>
</dbReference>
<dbReference type="GO" id="GO:0048034">
    <property type="term" value="P:heme O biosynthetic process"/>
    <property type="evidence" value="ECO:0007669"/>
    <property type="project" value="UniProtKB-UniRule"/>
</dbReference>
<dbReference type="PANTHER" id="PTHR43448:SF2">
    <property type="entry name" value="PROTOHEME IX FARNESYLTRANSFERASE, MITOCHONDRIAL"/>
    <property type="match status" value="1"/>
</dbReference>
<dbReference type="EC" id="2.5.1.141" evidence="8"/>
<feature type="transmembrane region" description="Helical" evidence="8">
    <location>
        <begin position="54"/>
        <end position="75"/>
    </location>
</feature>
<evidence type="ECO:0000313" key="10">
    <source>
        <dbReference type="Proteomes" id="UP000226525"/>
    </source>
</evidence>
<feature type="transmembrane region" description="Helical" evidence="8">
    <location>
        <begin position="247"/>
        <end position="267"/>
    </location>
</feature>
<name>A0A2D6YGC2_9DELT</name>
<feature type="transmembrane region" description="Helical" evidence="8">
    <location>
        <begin position="151"/>
        <end position="168"/>
    </location>
</feature>
<comment type="catalytic activity">
    <reaction evidence="7 8">
        <text>heme b + (2E,6E)-farnesyl diphosphate + H2O = Fe(II)-heme o + diphosphate</text>
        <dbReference type="Rhea" id="RHEA:28070"/>
        <dbReference type="ChEBI" id="CHEBI:15377"/>
        <dbReference type="ChEBI" id="CHEBI:33019"/>
        <dbReference type="ChEBI" id="CHEBI:60344"/>
        <dbReference type="ChEBI" id="CHEBI:60530"/>
        <dbReference type="ChEBI" id="CHEBI:175763"/>
        <dbReference type="EC" id="2.5.1.141"/>
    </reaction>
</comment>
<keyword evidence="8" id="KW-1003">Cell membrane</keyword>
<keyword evidence="6 8" id="KW-0472">Membrane</keyword>
<protein>
    <recommendedName>
        <fullName evidence="8">Protoheme IX farnesyltransferase</fullName>
        <ecNumber evidence="8">2.5.1.141</ecNumber>
    </recommendedName>
    <alternativeName>
        <fullName evidence="8">Heme B farnesyltransferase</fullName>
    </alternativeName>
    <alternativeName>
        <fullName evidence="8">Heme O synthase</fullName>
    </alternativeName>
</protein>
<feature type="transmembrane region" description="Helical" evidence="8">
    <location>
        <begin position="30"/>
        <end position="48"/>
    </location>
</feature>
<dbReference type="InterPro" id="IPR044878">
    <property type="entry name" value="UbiA_sf"/>
</dbReference>
<sequence length="300" mass="33738">MRSKSITFLSPIDQWRSRLGDYWTLCKPRLLGMVVLSAMMGYYLPGVTSNPTKIFHLVLGTLLIGGGAHVLNQWFEREQDARMRRTCQRPIPTGRVSEEEAVLLGAALSIVGFSYLLAFTGWLTALLGATTHLTYLLLYTPLKQKTVANTWVGAITGALPPLMGWSAATGTLEWGVLPIFAVLYLWQMPHFFAIAWMYQDEYRKGGFRMLSSIDGDGRLTAVHMVLHIALLILASASIFWFEQAGPFFLVVATLLGVGFLMPTLQFWLHRNEQNARKVFFASIIYLPAWCVVLTLDRIFL</sequence>
<evidence type="ECO:0000256" key="8">
    <source>
        <dbReference type="HAMAP-Rule" id="MF_00154"/>
    </source>
</evidence>
<evidence type="ECO:0000256" key="3">
    <source>
        <dbReference type="ARBA" id="ARBA00022692"/>
    </source>
</evidence>
<comment type="caution">
    <text evidence="9">The sequence shown here is derived from an EMBL/GenBank/DDBJ whole genome shotgun (WGS) entry which is preliminary data.</text>
</comment>
<evidence type="ECO:0000256" key="4">
    <source>
        <dbReference type="ARBA" id="ARBA00022989"/>
    </source>
</evidence>
<feature type="transmembrane region" description="Helical" evidence="8">
    <location>
        <begin position="96"/>
        <end position="116"/>
    </location>
</feature>
<comment type="subcellular location">
    <subcellularLocation>
        <location evidence="8">Cell membrane</location>
        <topology evidence="8">Multi-pass membrane protein</topology>
    </subcellularLocation>
    <subcellularLocation>
        <location evidence="1">Membrane</location>
        <topology evidence="1">Multi-pass membrane protein</topology>
    </subcellularLocation>
</comment>
<reference evidence="10" key="1">
    <citation type="submission" date="2017-09" db="EMBL/GenBank/DDBJ databases">
        <title>The Reconstruction of 2,631 Draft Metagenome-Assembled Genomes from the Global Oceans.</title>
        <authorList>
            <person name="Tully B.J."/>
            <person name="Graham E.D."/>
            <person name="Heidelberg J.F."/>
        </authorList>
    </citation>
    <scope>NUCLEOTIDE SEQUENCE [LARGE SCALE GENOMIC DNA]</scope>
</reference>
<dbReference type="Pfam" id="PF01040">
    <property type="entry name" value="UbiA"/>
    <property type="match status" value="1"/>
</dbReference>
<dbReference type="PANTHER" id="PTHR43448">
    <property type="entry name" value="PROTOHEME IX FARNESYLTRANSFERASE, MITOCHONDRIAL"/>
    <property type="match status" value="1"/>
</dbReference>
<keyword evidence="4 8" id="KW-1133">Transmembrane helix</keyword>
<feature type="transmembrane region" description="Helical" evidence="8">
    <location>
        <begin position="174"/>
        <end position="198"/>
    </location>
</feature>
<comment type="function">
    <text evidence="8">Converts heme B (protoheme IX) to heme O by substitution of the vinyl group on carbon 2 of heme B porphyrin ring with a hydroxyethyl farnesyl side group.</text>
</comment>
<feature type="transmembrane region" description="Helical" evidence="8">
    <location>
        <begin position="219"/>
        <end position="241"/>
    </location>
</feature>
<evidence type="ECO:0000256" key="5">
    <source>
        <dbReference type="ARBA" id="ARBA00023133"/>
    </source>
</evidence>
<dbReference type="GO" id="GO:0005886">
    <property type="term" value="C:plasma membrane"/>
    <property type="evidence" value="ECO:0007669"/>
    <property type="project" value="UniProtKB-SubCell"/>
</dbReference>
<evidence type="ECO:0000256" key="2">
    <source>
        <dbReference type="ARBA" id="ARBA00022679"/>
    </source>
</evidence>
<dbReference type="Proteomes" id="UP000226525">
    <property type="component" value="Unassembled WGS sequence"/>
</dbReference>
<dbReference type="Gene3D" id="1.10.357.140">
    <property type="entry name" value="UbiA prenyltransferase"/>
    <property type="match status" value="1"/>
</dbReference>
<gene>
    <name evidence="9" type="primary">cyoE</name>
    <name evidence="8" type="synonym">ctaB</name>
    <name evidence="9" type="ORF">CMN54_01990</name>
</gene>
<comment type="miscellaneous">
    <text evidence="8">Carbon 2 of the heme B porphyrin ring is defined according to the Fischer nomenclature.</text>
</comment>
<evidence type="ECO:0000256" key="1">
    <source>
        <dbReference type="ARBA" id="ARBA00004141"/>
    </source>
</evidence>
<feature type="transmembrane region" description="Helical" evidence="8">
    <location>
        <begin position="279"/>
        <end position="299"/>
    </location>
</feature>
<comment type="similarity">
    <text evidence="8">Belongs to the UbiA prenyltransferase family. Protoheme IX farnesyltransferase subfamily.</text>
</comment>
<dbReference type="AlphaFoldDB" id="A0A2D6YGC2"/>
<dbReference type="InterPro" id="IPR000537">
    <property type="entry name" value="UbiA_prenyltransferase"/>
</dbReference>
<evidence type="ECO:0000256" key="7">
    <source>
        <dbReference type="ARBA" id="ARBA00047690"/>
    </source>
</evidence>
<dbReference type="EMBL" id="NZEX01000019">
    <property type="protein sequence ID" value="MAH62224.1"/>
    <property type="molecule type" value="Genomic_DNA"/>
</dbReference>
<keyword evidence="5 8" id="KW-0350">Heme biosynthesis</keyword>
<organism evidence="9 10">
    <name type="scientific">SAR324 cluster bacterium</name>
    <dbReference type="NCBI Taxonomy" id="2024889"/>
    <lineage>
        <taxon>Bacteria</taxon>
        <taxon>Deltaproteobacteria</taxon>
        <taxon>SAR324 cluster</taxon>
    </lineage>
</organism>
<dbReference type="UniPathway" id="UPA00834">
    <property type="reaction ID" value="UER00712"/>
</dbReference>
<dbReference type="CDD" id="cd13957">
    <property type="entry name" value="PT_UbiA_Cox10"/>
    <property type="match status" value="1"/>
</dbReference>
<evidence type="ECO:0000256" key="6">
    <source>
        <dbReference type="ARBA" id="ARBA00023136"/>
    </source>
</evidence>
<keyword evidence="2 8" id="KW-0808">Transferase</keyword>
<dbReference type="NCBIfam" id="TIGR01473">
    <property type="entry name" value="cyoE_ctaB"/>
    <property type="match status" value="1"/>
</dbReference>